<evidence type="ECO:0000313" key="1">
    <source>
        <dbReference type="EMBL" id="KAG8055666.1"/>
    </source>
</evidence>
<evidence type="ECO:0000313" key="2">
    <source>
        <dbReference type="Proteomes" id="UP000729402"/>
    </source>
</evidence>
<reference evidence="1" key="2">
    <citation type="submission" date="2021-02" db="EMBL/GenBank/DDBJ databases">
        <authorList>
            <person name="Kimball J.A."/>
            <person name="Haas M.W."/>
            <person name="Macchietto M."/>
            <person name="Kono T."/>
            <person name="Duquette J."/>
            <person name="Shao M."/>
        </authorList>
    </citation>
    <scope>NUCLEOTIDE SEQUENCE</scope>
    <source>
        <tissue evidence="1">Fresh leaf tissue</tissue>
    </source>
</reference>
<dbReference type="EMBL" id="JAAALK010000288">
    <property type="protein sequence ID" value="KAG8055666.1"/>
    <property type="molecule type" value="Genomic_DNA"/>
</dbReference>
<reference evidence="1" key="1">
    <citation type="journal article" date="2021" name="bioRxiv">
        <title>Whole Genome Assembly and Annotation of Northern Wild Rice, Zizania palustris L., Supports a Whole Genome Duplication in the Zizania Genus.</title>
        <authorList>
            <person name="Haas M."/>
            <person name="Kono T."/>
            <person name="Macchietto M."/>
            <person name="Millas R."/>
            <person name="McGilp L."/>
            <person name="Shao M."/>
            <person name="Duquette J."/>
            <person name="Hirsch C.N."/>
            <person name="Kimball J."/>
        </authorList>
    </citation>
    <scope>NUCLEOTIDE SEQUENCE</scope>
    <source>
        <tissue evidence="1">Fresh leaf tissue</tissue>
    </source>
</reference>
<dbReference type="Proteomes" id="UP000729402">
    <property type="component" value="Unassembled WGS sequence"/>
</dbReference>
<organism evidence="1 2">
    <name type="scientific">Zizania palustris</name>
    <name type="common">Northern wild rice</name>
    <dbReference type="NCBI Taxonomy" id="103762"/>
    <lineage>
        <taxon>Eukaryota</taxon>
        <taxon>Viridiplantae</taxon>
        <taxon>Streptophyta</taxon>
        <taxon>Embryophyta</taxon>
        <taxon>Tracheophyta</taxon>
        <taxon>Spermatophyta</taxon>
        <taxon>Magnoliopsida</taxon>
        <taxon>Liliopsida</taxon>
        <taxon>Poales</taxon>
        <taxon>Poaceae</taxon>
        <taxon>BOP clade</taxon>
        <taxon>Oryzoideae</taxon>
        <taxon>Oryzeae</taxon>
        <taxon>Zizaniinae</taxon>
        <taxon>Zizania</taxon>
    </lineage>
</organism>
<sequence length="110" mass="12031">MPFLELFARTDADCATIMQTAKDFILDKDIALAAAVGRPLKNLPEFSCTEIIEAAALDDWIVLLASGGSEAARWQKKLRPFPSECTGAEPCSIARPCSARSLRLTLRYAQ</sequence>
<dbReference type="OrthoDB" id="10251424at2759"/>
<name>A0A8J5VDM1_ZIZPA</name>
<proteinExistence type="predicted"/>
<protein>
    <submittedName>
        <fullName evidence="1">Uncharacterized protein</fullName>
    </submittedName>
</protein>
<gene>
    <name evidence="1" type="ORF">GUJ93_ZPchr0001g32061</name>
</gene>
<accession>A0A8J5VDM1</accession>
<comment type="caution">
    <text evidence="1">The sequence shown here is derived from an EMBL/GenBank/DDBJ whole genome shotgun (WGS) entry which is preliminary data.</text>
</comment>
<keyword evidence="2" id="KW-1185">Reference proteome</keyword>
<dbReference type="AlphaFoldDB" id="A0A8J5VDM1"/>